<reference evidence="7 8" key="1">
    <citation type="submission" date="2018-08" db="EMBL/GenBank/DDBJ databases">
        <title>Genome and evolution of the arbuscular mycorrhizal fungus Diversispora epigaea (formerly Glomus versiforme) and its bacterial endosymbionts.</title>
        <authorList>
            <person name="Sun X."/>
            <person name="Fei Z."/>
            <person name="Harrison M."/>
        </authorList>
    </citation>
    <scope>NUCLEOTIDE SEQUENCE [LARGE SCALE GENOMIC DNA]</scope>
    <source>
        <strain evidence="7 8">IT104</strain>
    </source>
</reference>
<dbReference type="GO" id="GO:0003735">
    <property type="term" value="F:structural constituent of ribosome"/>
    <property type="evidence" value="ECO:0007669"/>
    <property type="project" value="InterPro"/>
</dbReference>
<dbReference type="AlphaFoldDB" id="A0A397I150"/>
<dbReference type="PANTHER" id="PTHR13477:SF0">
    <property type="entry name" value="LARGE RIBOSOMAL SUBUNIT PROTEIN ML49"/>
    <property type="match status" value="1"/>
</dbReference>
<protein>
    <recommendedName>
        <fullName evidence="6">Large ribosomal subunit protein mL49</fullName>
    </recommendedName>
</protein>
<evidence type="ECO:0000256" key="5">
    <source>
        <dbReference type="ARBA" id="ARBA00023274"/>
    </source>
</evidence>
<evidence type="ECO:0000256" key="2">
    <source>
        <dbReference type="ARBA" id="ARBA00005677"/>
    </source>
</evidence>
<accession>A0A397I150</accession>
<keyword evidence="3" id="KW-0689">Ribosomal protein</keyword>
<dbReference type="Gene3D" id="3.30.780.10">
    <property type="entry name" value="SUI1-like domain"/>
    <property type="match status" value="1"/>
</dbReference>
<dbReference type="InterPro" id="IPR007740">
    <property type="entry name" value="Ribosomal_mL49"/>
</dbReference>
<keyword evidence="4" id="KW-0496">Mitochondrion</keyword>
<evidence type="ECO:0000256" key="3">
    <source>
        <dbReference type="ARBA" id="ARBA00022980"/>
    </source>
</evidence>
<evidence type="ECO:0000256" key="6">
    <source>
        <dbReference type="ARBA" id="ARBA00035191"/>
    </source>
</evidence>
<dbReference type="GO" id="GO:0006412">
    <property type="term" value="P:translation"/>
    <property type="evidence" value="ECO:0007669"/>
    <property type="project" value="InterPro"/>
</dbReference>
<keyword evidence="5" id="KW-0687">Ribonucleoprotein</keyword>
<sequence>MFRNFSHTTNPTNIFFPHKIPIILSRSILKNAVVRKNVVKKNLMPIDEGGEGGEEALQKDIKNTKKVKNIKKTKYILDEDSILNIEKSENLLDKNKENSIDNPIIIDNRPNSIENPIIIDNRKKLEAVPKKNTITKYVQYPYFLHRTQFQNLPVYSDIRNGKSRVLTVLRRIEGDIQALRDDIKREVFPNDTATRSIIGINHTNNQIVIKGDHTYKLKKWLIKKGF</sequence>
<gene>
    <name evidence="7" type="ORF">Glove_303g160</name>
</gene>
<dbReference type="PANTHER" id="PTHR13477">
    <property type="entry name" value="MITOCHONDRIAL 39S RIBOSOMAL PROTEIN L49"/>
    <property type="match status" value="1"/>
</dbReference>
<name>A0A397I150_9GLOM</name>
<dbReference type="Proteomes" id="UP000266861">
    <property type="component" value="Unassembled WGS sequence"/>
</dbReference>
<evidence type="ECO:0000313" key="7">
    <source>
        <dbReference type="EMBL" id="RHZ67033.1"/>
    </source>
</evidence>
<comment type="caution">
    <text evidence="7">The sequence shown here is derived from an EMBL/GenBank/DDBJ whole genome shotgun (WGS) entry which is preliminary data.</text>
</comment>
<evidence type="ECO:0000256" key="1">
    <source>
        <dbReference type="ARBA" id="ARBA00004173"/>
    </source>
</evidence>
<dbReference type="GO" id="GO:0005762">
    <property type="term" value="C:mitochondrial large ribosomal subunit"/>
    <property type="evidence" value="ECO:0007669"/>
    <property type="project" value="TreeGrafter"/>
</dbReference>
<organism evidence="7 8">
    <name type="scientific">Diversispora epigaea</name>
    <dbReference type="NCBI Taxonomy" id="1348612"/>
    <lineage>
        <taxon>Eukaryota</taxon>
        <taxon>Fungi</taxon>
        <taxon>Fungi incertae sedis</taxon>
        <taxon>Mucoromycota</taxon>
        <taxon>Glomeromycotina</taxon>
        <taxon>Glomeromycetes</taxon>
        <taxon>Diversisporales</taxon>
        <taxon>Diversisporaceae</taxon>
        <taxon>Diversispora</taxon>
    </lineage>
</organism>
<evidence type="ECO:0000313" key="8">
    <source>
        <dbReference type="Proteomes" id="UP000266861"/>
    </source>
</evidence>
<keyword evidence="8" id="KW-1185">Reference proteome</keyword>
<dbReference type="EMBL" id="PQFF01000277">
    <property type="protein sequence ID" value="RHZ67033.1"/>
    <property type="molecule type" value="Genomic_DNA"/>
</dbReference>
<comment type="similarity">
    <text evidence="2">Belongs to the mitochondrion-specific ribosomal protein mL49 family.</text>
</comment>
<dbReference type="STRING" id="1348612.A0A397I150"/>
<dbReference type="Pfam" id="PF05046">
    <property type="entry name" value="Img2"/>
    <property type="match status" value="1"/>
</dbReference>
<evidence type="ECO:0000256" key="4">
    <source>
        <dbReference type="ARBA" id="ARBA00023128"/>
    </source>
</evidence>
<comment type="subcellular location">
    <subcellularLocation>
        <location evidence="1">Mitochondrion</location>
    </subcellularLocation>
</comment>
<dbReference type="OrthoDB" id="19439at2759"/>
<proteinExistence type="inferred from homology"/>